<reference evidence="2 3" key="1">
    <citation type="journal article" date="2009" name="Proc. Natl. Acad. Sci. U.S.A.">
        <title>The genomic basis of trophic strategy in marine bacteria.</title>
        <authorList>
            <person name="Lauro F.M."/>
            <person name="McDougald D."/>
            <person name="Thomas T."/>
            <person name="Williams T.J."/>
            <person name="Egan S."/>
            <person name="Rice S."/>
            <person name="DeMaere M.Z."/>
            <person name="Ting L."/>
            <person name="Ertan H."/>
            <person name="Johnson J."/>
            <person name="Ferriera S."/>
            <person name="Lapidus A."/>
            <person name="Anderson I."/>
            <person name="Kyrpides N."/>
            <person name="Munk A.C."/>
            <person name="Detter C."/>
            <person name="Han C.S."/>
            <person name="Brown M.V."/>
            <person name="Robb F.T."/>
            <person name="Kjelleberg S."/>
            <person name="Cavicchioli R."/>
        </authorList>
    </citation>
    <scope>NUCLEOTIDE SEQUENCE [LARGE SCALE GENOMIC DNA]</scope>
    <source>
        <strain evidence="2 3">S14</strain>
    </source>
</reference>
<evidence type="ECO:0000256" key="1">
    <source>
        <dbReference type="SAM" id="Phobius"/>
    </source>
</evidence>
<keyword evidence="1" id="KW-1133">Transmembrane helix</keyword>
<gene>
    <name evidence="2" type="ORF">VAS14_11559</name>
</gene>
<keyword evidence="1" id="KW-0812">Transmembrane</keyword>
<comment type="caution">
    <text evidence="2">The sequence shown here is derived from an EMBL/GenBank/DDBJ whole genome shotgun (WGS) entry which is preliminary data.</text>
</comment>
<dbReference type="RefSeq" id="WP_005364966.1">
    <property type="nucleotide sequence ID" value="NZ_CH902599.1"/>
</dbReference>
<keyword evidence="1" id="KW-0472">Membrane</keyword>
<dbReference type="HOGENOM" id="CLU_2651270_0_0_6"/>
<evidence type="ECO:0000313" key="3">
    <source>
        <dbReference type="Proteomes" id="UP000001603"/>
    </source>
</evidence>
<accession>Q1ZVW3</accession>
<feature type="transmembrane region" description="Helical" evidence="1">
    <location>
        <begin position="16"/>
        <end position="33"/>
    </location>
</feature>
<organism evidence="2 3">
    <name type="scientific">Photobacterium angustum (strain S14 / CCUG 15956)</name>
    <name type="common">Vibrio sp. (strain S14 / CCUG 15956)</name>
    <dbReference type="NCBI Taxonomy" id="314292"/>
    <lineage>
        <taxon>Bacteria</taxon>
        <taxon>Pseudomonadati</taxon>
        <taxon>Pseudomonadota</taxon>
        <taxon>Gammaproteobacteria</taxon>
        <taxon>Vibrionales</taxon>
        <taxon>Vibrionaceae</taxon>
        <taxon>Photobacterium</taxon>
    </lineage>
</organism>
<dbReference type="Proteomes" id="UP000001603">
    <property type="component" value="Unassembled WGS sequence"/>
</dbReference>
<sequence>MNQKINRYDYLDNIKWFLTIIVILHHAAGVAGGKPVGYNLPSVEPSMVYQYDLLTLFQGFNQSYFMSLFFSYQLTL</sequence>
<name>Q1ZVW3_PHOAS</name>
<protein>
    <recommendedName>
        <fullName evidence="4">Acyltransferase 3 domain-containing protein</fullName>
    </recommendedName>
</protein>
<dbReference type="EMBL" id="AAOJ01000001">
    <property type="protein sequence ID" value="EAS65947.1"/>
    <property type="molecule type" value="Genomic_DNA"/>
</dbReference>
<dbReference type="AlphaFoldDB" id="Q1ZVW3"/>
<proteinExistence type="predicted"/>
<evidence type="ECO:0008006" key="4">
    <source>
        <dbReference type="Google" id="ProtNLM"/>
    </source>
</evidence>
<evidence type="ECO:0000313" key="2">
    <source>
        <dbReference type="EMBL" id="EAS65947.1"/>
    </source>
</evidence>